<gene>
    <name evidence="1" type="ORF">CCACVL1_11186</name>
</gene>
<protein>
    <submittedName>
        <fullName evidence="1">Uncharacterized protein</fullName>
    </submittedName>
</protein>
<sequence>MAEAAWWAVEGELIRRWRKREQKEAAEPSINIKVSDSPHNITESLTRSPELTRIMSCRLFDILSLWSLAP</sequence>
<dbReference type="EMBL" id="AWWV01009832">
    <property type="protein sequence ID" value="OMO83786.1"/>
    <property type="molecule type" value="Genomic_DNA"/>
</dbReference>
<reference evidence="1 2" key="1">
    <citation type="submission" date="2013-09" db="EMBL/GenBank/DDBJ databases">
        <title>Corchorus capsularis genome sequencing.</title>
        <authorList>
            <person name="Alam M."/>
            <person name="Haque M.S."/>
            <person name="Islam M.S."/>
            <person name="Emdad E.M."/>
            <person name="Islam M.M."/>
            <person name="Ahmed B."/>
            <person name="Halim A."/>
            <person name="Hossen Q.M.M."/>
            <person name="Hossain M.Z."/>
            <person name="Ahmed R."/>
            <person name="Khan M.M."/>
            <person name="Islam R."/>
            <person name="Rashid M.M."/>
            <person name="Khan S.A."/>
            <person name="Rahman M.S."/>
            <person name="Alam M."/>
        </authorList>
    </citation>
    <scope>NUCLEOTIDE SEQUENCE [LARGE SCALE GENOMIC DNA]</scope>
    <source>
        <strain evidence="2">cv. CVL-1</strain>
        <tissue evidence="1">Whole seedling</tissue>
    </source>
</reference>
<accession>A0A1R3IMK2</accession>
<evidence type="ECO:0000313" key="1">
    <source>
        <dbReference type="EMBL" id="OMO83786.1"/>
    </source>
</evidence>
<proteinExistence type="predicted"/>
<evidence type="ECO:0000313" key="2">
    <source>
        <dbReference type="Proteomes" id="UP000188268"/>
    </source>
</evidence>
<dbReference type="Proteomes" id="UP000188268">
    <property type="component" value="Unassembled WGS sequence"/>
</dbReference>
<comment type="caution">
    <text evidence="1">The sequence shown here is derived from an EMBL/GenBank/DDBJ whole genome shotgun (WGS) entry which is preliminary data.</text>
</comment>
<name>A0A1R3IMK2_COCAP</name>
<dbReference type="Gramene" id="OMO83786">
    <property type="protein sequence ID" value="OMO83786"/>
    <property type="gene ID" value="CCACVL1_11186"/>
</dbReference>
<organism evidence="1 2">
    <name type="scientific">Corchorus capsularis</name>
    <name type="common">Jute</name>
    <dbReference type="NCBI Taxonomy" id="210143"/>
    <lineage>
        <taxon>Eukaryota</taxon>
        <taxon>Viridiplantae</taxon>
        <taxon>Streptophyta</taxon>
        <taxon>Embryophyta</taxon>
        <taxon>Tracheophyta</taxon>
        <taxon>Spermatophyta</taxon>
        <taxon>Magnoliopsida</taxon>
        <taxon>eudicotyledons</taxon>
        <taxon>Gunneridae</taxon>
        <taxon>Pentapetalae</taxon>
        <taxon>rosids</taxon>
        <taxon>malvids</taxon>
        <taxon>Malvales</taxon>
        <taxon>Malvaceae</taxon>
        <taxon>Grewioideae</taxon>
        <taxon>Apeibeae</taxon>
        <taxon>Corchorus</taxon>
    </lineage>
</organism>
<dbReference type="AlphaFoldDB" id="A0A1R3IMK2"/>
<keyword evidence="2" id="KW-1185">Reference proteome</keyword>